<gene>
    <name evidence="1" type="primary">ORF185096</name>
    <name evidence="2" type="synonym">ORF185098</name>
</gene>
<reference evidence="1" key="1">
    <citation type="submission" date="2014-12" db="EMBL/GenBank/DDBJ databases">
        <title>Insight into the proteome of Arion vulgaris.</title>
        <authorList>
            <person name="Aradska J."/>
            <person name="Bulat T."/>
            <person name="Smidak R."/>
            <person name="Sarate P."/>
            <person name="Gangsoo J."/>
            <person name="Sialana F."/>
            <person name="Bilban M."/>
            <person name="Lubec G."/>
        </authorList>
    </citation>
    <scope>NUCLEOTIDE SEQUENCE</scope>
    <source>
        <tissue evidence="1">Skin</tissue>
    </source>
</reference>
<organism evidence="1">
    <name type="scientific">Arion vulgaris</name>
    <dbReference type="NCBI Taxonomy" id="1028688"/>
    <lineage>
        <taxon>Eukaryota</taxon>
        <taxon>Metazoa</taxon>
        <taxon>Spiralia</taxon>
        <taxon>Lophotrochozoa</taxon>
        <taxon>Mollusca</taxon>
        <taxon>Gastropoda</taxon>
        <taxon>Heterobranchia</taxon>
        <taxon>Euthyneura</taxon>
        <taxon>Panpulmonata</taxon>
        <taxon>Eupulmonata</taxon>
        <taxon>Stylommatophora</taxon>
        <taxon>Helicina</taxon>
        <taxon>Arionoidea</taxon>
        <taxon>Arionidae</taxon>
        <taxon>Arion</taxon>
    </lineage>
</organism>
<accession>A0A0B7BET1</accession>
<sequence>QTCVAAALVCVCGGDLSLILEHKPLPQVRNLNPGMSISAPISFEISPTASSD</sequence>
<protein>
    <submittedName>
        <fullName evidence="1">Uncharacterized protein</fullName>
    </submittedName>
</protein>
<dbReference type="AlphaFoldDB" id="A0A0B7BET1"/>
<dbReference type="EMBL" id="HACG01044964">
    <property type="protein sequence ID" value="CEK91829.1"/>
    <property type="molecule type" value="Transcribed_RNA"/>
</dbReference>
<evidence type="ECO:0000313" key="1">
    <source>
        <dbReference type="EMBL" id="CEK91829.1"/>
    </source>
</evidence>
<proteinExistence type="predicted"/>
<name>A0A0B7BET1_9EUPU</name>
<feature type="non-terminal residue" evidence="1">
    <location>
        <position position="1"/>
    </location>
</feature>
<evidence type="ECO:0000313" key="2">
    <source>
        <dbReference type="EMBL" id="CEK91830.1"/>
    </source>
</evidence>
<dbReference type="EMBL" id="HACG01044965">
    <property type="protein sequence ID" value="CEK91830.1"/>
    <property type="molecule type" value="Transcribed_RNA"/>
</dbReference>